<reference evidence="1" key="1">
    <citation type="submission" date="2014-09" db="EMBL/GenBank/DDBJ databases">
        <authorList>
            <person name="Magalhaes I.L.F."/>
            <person name="Oliveira U."/>
            <person name="Santos F.R."/>
            <person name="Vidigal T.H.D.A."/>
            <person name="Brescovit A.D."/>
            <person name="Santos A.J."/>
        </authorList>
    </citation>
    <scope>NUCLEOTIDE SEQUENCE</scope>
    <source>
        <tissue evidence="1">Shoot tissue taken approximately 20 cm above the soil surface</tissue>
    </source>
</reference>
<dbReference type="AlphaFoldDB" id="A0A0A9A3B1"/>
<accession>A0A0A9A3B1</accession>
<reference evidence="1" key="2">
    <citation type="journal article" date="2015" name="Data Brief">
        <title>Shoot transcriptome of the giant reed, Arundo donax.</title>
        <authorList>
            <person name="Barrero R.A."/>
            <person name="Guerrero F.D."/>
            <person name="Moolhuijzen P."/>
            <person name="Goolsby J.A."/>
            <person name="Tidwell J."/>
            <person name="Bellgard S.E."/>
            <person name="Bellgard M.I."/>
        </authorList>
    </citation>
    <scope>NUCLEOTIDE SEQUENCE</scope>
    <source>
        <tissue evidence="1">Shoot tissue taken approximately 20 cm above the soil surface</tissue>
    </source>
</reference>
<evidence type="ECO:0000313" key="1">
    <source>
        <dbReference type="EMBL" id="JAD46099.1"/>
    </source>
</evidence>
<sequence>MIWVLNQYQNYCSSILTTIL</sequence>
<name>A0A0A9A3B1_ARUDO</name>
<organism evidence="1">
    <name type="scientific">Arundo donax</name>
    <name type="common">Giant reed</name>
    <name type="synonym">Donax arundinaceus</name>
    <dbReference type="NCBI Taxonomy" id="35708"/>
    <lineage>
        <taxon>Eukaryota</taxon>
        <taxon>Viridiplantae</taxon>
        <taxon>Streptophyta</taxon>
        <taxon>Embryophyta</taxon>
        <taxon>Tracheophyta</taxon>
        <taxon>Spermatophyta</taxon>
        <taxon>Magnoliopsida</taxon>
        <taxon>Liliopsida</taxon>
        <taxon>Poales</taxon>
        <taxon>Poaceae</taxon>
        <taxon>PACMAD clade</taxon>
        <taxon>Arundinoideae</taxon>
        <taxon>Arundineae</taxon>
        <taxon>Arundo</taxon>
    </lineage>
</organism>
<protein>
    <submittedName>
        <fullName evidence="1">Uncharacterized protein</fullName>
    </submittedName>
</protein>
<proteinExistence type="predicted"/>
<dbReference type="EMBL" id="GBRH01251796">
    <property type="protein sequence ID" value="JAD46099.1"/>
    <property type="molecule type" value="Transcribed_RNA"/>
</dbReference>